<dbReference type="HOGENOM" id="CLU_1180307_0_0_1"/>
<feature type="region of interest" description="Disordered" evidence="1">
    <location>
        <begin position="130"/>
        <end position="153"/>
    </location>
</feature>
<dbReference type="Proteomes" id="UP000030753">
    <property type="component" value="Unassembled WGS sequence"/>
</dbReference>
<gene>
    <name evidence="2" type="ORF">FOYG_11657</name>
</gene>
<evidence type="ECO:0000256" key="1">
    <source>
        <dbReference type="SAM" id="MobiDB-lite"/>
    </source>
</evidence>
<proteinExistence type="predicted"/>
<name>W9HYR0_FUSOX</name>
<dbReference type="EMBL" id="JH717845">
    <property type="protein sequence ID" value="EWY87457.1"/>
    <property type="molecule type" value="Genomic_DNA"/>
</dbReference>
<evidence type="ECO:0000313" key="3">
    <source>
        <dbReference type="Proteomes" id="UP000030753"/>
    </source>
</evidence>
<organism evidence="2 3">
    <name type="scientific">Fusarium oxysporum NRRL 32931</name>
    <dbReference type="NCBI Taxonomy" id="660029"/>
    <lineage>
        <taxon>Eukaryota</taxon>
        <taxon>Fungi</taxon>
        <taxon>Dikarya</taxon>
        <taxon>Ascomycota</taxon>
        <taxon>Pezizomycotina</taxon>
        <taxon>Sordariomycetes</taxon>
        <taxon>Hypocreomycetidae</taxon>
        <taxon>Hypocreales</taxon>
        <taxon>Nectriaceae</taxon>
        <taxon>Fusarium</taxon>
        <taxon>Fusarium oxysporum species complex</taxon>
    </lineage>
</organism>
<dbReference type="OrthoDB" id="5065583at2759"/>
<reference evidence="2 3" key="1">
    <citation type="submission" date="2011-06" db="EMBL/GenBank/DDBJ databases">
        <title>The Genome Sequence of Fusarium oxysporum FOSC 3-a.</title>
        <authorList>
            <consortium name="The Broad Institute Genome Sequencing Platform"/>
            <person name="Ma L.-J."/>
            <person name="Gale L.R."/>
            <person name="Schwartz D.C."/>
            <person name="Zhou S."/>
            <person name="Corby-Kistler H."/>
            <person name="Young S.K."/>
            <person name="Zeng Q."/>
            <person name="Gargeya S."/>
            <person name="Fitzgerald M."/>
            <person name="Haas B."/>
            <person name="Abouelleil A."/>
            <person name="Alvarado L."/>
            <person name="Arachchi H.M."/>
            <person name="Berlin A."/>
            <person name="Brown A."/>
            <person name="Chapman S.B."/>
            <person name="Chen Z."/>
            <person name="Dunbar C."/>
            <person name="Freedman E."/>
            <person name="Gearin G."/>
            <person name="Gellesch M."/>
            <person name="Goldberg J."/>
            <person name="Griggs A."/>
            <person name="Gujja S."/>
            <person name="Heiman D."/>
            <person name="Howarth C."/>
            <person name="Larson L."/>
            <person name="Lui A."/>
            <person name="MacDonald P.J.P."/>
            <person name="Mehta T."/>
            <person name="Montmayeur A."/>
            <person name="Murphy C."/>
            <person name="Neiman D."/>
            <person name="Pearson M."/>
            <person name="Priest M."/>
            <person name="Roberts A."/>
            <person name="Saif S."/>
            <person name="Shea T."/>
            <person name="Shenoy N."/>
            <person name="Sisk P."/>
            <person name="Stolte C."/>
            <person name="Sykes S."/>
            <person name="Wortman J."/>
            <person name="Nusbaum C."/>
            <person name="Birren B."/>
        </authorList>
    </citation>
    <scope>NUCLEOTIDE SEQUENCE [LARGE SCALE GENOMIC DNA]</scope>
    <source>
        <strain evidence="3">FOSC 3-a</strain>
    </source>
</reference>
<feature type="region of interest" description="Disordered" evidence="1">
    <location>
        <begin position="1"/>
        <end position="27"/>
    </location>
</feature>
<evidence type="ECO:0000313" key="2">
    <source>
        <dbReference type="EMBL" id="EWY87457.1"/>
    </source>
</evidence>
<dbReference type="AlphaFoldDB" id="W9HYR0"/>
<accession>W9HYR0</accession>
<sequence>MSTRHNNEQQALSRHERAPDNPTPSEVDRLKLQELEVAFAKAKRELEVFCMETNQTSSLLAVENNSKDNYSEQAAFTDVEGDRCQSCGRGASEAEVRGGNETYRQPIPRAACCVITRVVDADGEFQTRYTNTTLGGSNDGEWHAPSPEGGSMGAQISGSIELLADRVREDWGCERVFYKVFPDLPGEFNRVLMNHTQMRRTTNAGNDLETGELVL</sequence>
<feature type="compositionally biased region" description="Polar residues" evidence="1">
    <location>
        <begin position="1"/>
        <end position="12"/>
    </location>
</feature>
<protein>
    <submittedName>
        <fullName evidence="2">Uncharacterized protein</fullName>
    </submittedName>
</protein>